<keyword evidence="2" id="KW-1185">Reference proteome</keyword>
<evidence type="ECO:0008006" key="3">
    <source>
        <dbReference type="Google" id="ProtNLM"/>
    </source>
</evidence>
<gene>
    <name evidence="1" type="ORF">JZO70_22210</name>
</gene>
<reference evidence="1 2" key="1">
    <citation type="submission" date="2021-03" db="EMBL/GenBank/DDBJ databases">
        <title>Enterococcal diversity collection.</title>
        <authorList>
            <person name="Gilmore M.S."/>
            <person name="Schwartzman J."/>
            <person name="Van Tyne D."/>
            <person name="Martin M."/>
            <person name="Earl A.M."/>
            <person name="Manson A.L."/>
            <person name="Straub T."/>
            <person name="Salamzade R."/>
            <person name="Saavedra J."/>
            <person name="Lebreton F."/>
            <person name="Prichula J."/>
            <person name="Schaufler K."/>
            <person name="Gaca A."/>
            <person name="Sgardioli B."/>
            <person name="Wagenaar J."/>
            <person name="Strong T."/>
        </authorList>
    </citation>
    <scope>NUCLEOTIDE SEQUENCE [LARGE SCALE GENOMIC DNA]</scope>
    <source>
        <strain evidence="1 2">669A</strain>
    </source>
</reference>
<evidence type="ECO:0000313" key="2">
    <source>
        <dbReference type="Proteomes" id="UP000664601"/>
    </source>
</evidence>
<comment type="caution">
    <text evidence="1">The sequence shown here is derived from an EMBL/GenBank/DDBJ whole genome shotgun (WGS) entry which is preliminary data.</text>
</comment>
<accession>A0ABS3LKJ4</accession>
<dbReference type="EMBL" id="JAFREM010000056">
    <property type="protein sequence ID" value="MBO1308899.1"/>
    <property type="molecule type" value="Genomic_DNA"/>
</dbReference>
<dbReference type="Proteomes" id="UP000664601">
    <property type="component" value="Unassembled WGS sequence"/>
</dbReference>
<dbReference type="RefSeq" id="WP_207675888.1">
    <property type="nucleotide sequence ID" value="NZ_JAFREM010000056.1"/>
</dbReference>
<sequence>MKQRKRRSHSPIYLAMILGCLLLLIGGGYLVYAAMTDQDRKENDFQIGQVETKIDEVFDGPLDSIEKNTSVTKKVWIENTGTIKQFVRVMVLPEVRKGIAGDEPNEQVLPLKIGADIVLEEMVTTDWIDGGDGYYYYIKAIEPGKKTSYLFETVKLSDQLADRYLQAKLSITLKVETINCAKFAYRDAWWQGNTPQTGSPLKAVDDALQPKTEKED</sequence>
<name>A0ABS3LKJ4_9ENTE</name>
<protein>
    <recommendedName>
        <fullName evidence="3">Alternate signal-mediated exported protein, CPF_0494 family</fullName>
    </recommendedName>
</protein>
<evidence type="ECO:0000313" key="1">
    <source>
        <dbReference type="EMBL" id="MBO1308899.1"/>
    </source>
</evidence>
<proteinExistence type="predicted"/>
<dbReference type="PROSITE" id="PS51257">
    <property type="entry name" value="PROKAR_LIPOPROTEIN"/>
    <property type="match status" value="1"/>
</dbReference>
<organism evidence="1 2">
    <name type="scientific">Candidatus Enterococcus moelleringii</name>
    <dbReference type="NCBI Taxonomy" id="2815325"/>
    <lineage>
        <taxon>Bacteria</taxon>
        <taxon>Bacillati</taxon>
        <taxon>Bacillota</taxon>
        <taxon>Bacilli</taxon>
        <taxon>Lactobacillales</taxon>
        <taxon>Enterococcaceae</taxon>
        <taxon>Enterococcus</taxon>
    </lineage>
</organism>